<gene>
    <name evidence="2" type="ORF">CMC5_064580</name>
</gene>
<reference evidence="2 3" key="1">
    <citation type="submission" date="2015-07" db="EMBL/GenBank/DDBJ databases">
        <title>Genome analysis of myxobacterium Chondromyces crocatus Cm c5 reveals a high potential for natural compound synthesis and the genetic basis for the loss of fruiting body formation.</title>
        <authorList>
            <person name="Zaburannyi N."/>
            <person name="Bunk B."/>
            <person name="Maier J."/>
            <person name="Overmann J."/>
            <person name="Mueller R."/>
        </authorList>
    </citation>
    <scope>NUCLEOTIDE SEQUENCE [LARGE SCALE GENOMIC DNA]</scope>
    <source>
        <strain evidence="2 3">Cm c5</strain>
    </source>
</reference>
<sequence length="238" mass="25785">MASKNHPNDEPLIGNWSLSLDWLDLLILIVIVTAAISAQHALGLDSLRPRYVGLMLAPLVLGALVARRKLLPVRRAPVKKGLTLVGVLSLFLMVPGVIVGAFGAFMWWRGMQEEPPRVDESLVQMEAELRASATPLEVVPVVDGVALPSDHGEPSAGDTEALFAALRDAKTPSTDVLARHKAEVRHQHEEELATRFAERRAENNTRALWCAAISALAIVLGGFLDSRRARHAPTPEGA</sequence>
<name>A0A0K1EMW0_CHOCO</name>
<keyword evidence="1" id="KW-0472">Membrane</keyword>
<dbReference type="Proteomes" id="UP000067626">
    <property type="component" value="Chromosome"/>
</dbReference>
<evidence type="ECO:0000313" key="2">
    <source>
        <dbReference type="EMBL" id="AKT42235.1"/>
    </source>
</evidence>
<evidence type="ECO:0000256" key="1">
    <source>
        <dbReference type="SAM" id="Phobius"/>
    </source>
</evidence>
<dbReference type="EMBL" id="CP012159">
    <property type="protein sequence ID" value="AKT42235.1"/>
    <property type="molecule type" value="Genomic_DNA"/>
</dbReference>
<dbReference type="RefSeq" id="WP_050433897.1">
    <property type="nucleotide sequence ID" value="NZ_CP012159.1"/>
</dbReference>
<feature type="transmembrane region" description="Helical" evidence="1">
    <location>
        <begin position="51"/>
        <end position="70"/>
    </location>
</feature>
<dbReference type="AlphaFoldDB" id="A0A0K1EMW0"/>
<feature type="transmembrane region" description="Helical" evidence="1">
    <location>
        <begin position="20"/>
        <end position="39"/>
    </location>
</feature>
<evidence type="ECO:0000313" key="3">
    <source>
        <dbReference type="Proteomes" id="UP000067626"/>
    </source>
</evidence>
<keyword evidence="1" id="KW-1133">Transmembrane helix</keyword>
<feature type="transmembrane region" description="Helical" evidence="1">
    <location>
        <begin position="82"/>
        <end position="108"/>
    </location>
</feature>
<dbReference type="KEGG" id="ccro:CMC5_064580"/>
<organism evidence="2 3">
    <name type="scientific">Chondromyces crocatus</name>
    <dbReference type="NCBI Taxonomy" id="52"/>
    <lineage>
        <taxon>Bacteria</taxon>
        <taxon>Pseudomonadati</taxon>
        <taxon>Myxococcota</taxon>
        <taxon>Polyangia</taxon>
        <taxon>Polyangiales</taxon>
        <taxon>Polyangiaceae</taxon>
        <taxon>Chondromyces</taxon>
    </lineage>
</organism>
<protein>
    <submittedName>
        <fullName evidence="2">Uncharacterized protein</fullName>
    </submittedName>
</protein>
<keyword evidence="3" id="KW-1185">Reference proteome</keyword>
<feature type="transmembrane region" description="Helical" evidence="1">
    <location>
        <begin position="206"/>
        <end position="224"/>
    </location>
</feature>
<keyword evidence="1" id="KW-0812">Transmembrane</keyword>
<proteinExistence type="predicted"/>
<accession>A0A0K1EMW0</accession>